<reference evidence="1" key="1">
    <citation type="submission" date="2020-08" db="EMBL/GenBank/DDBJ databases">
        <title>Spodoptera exigua strain:BAW_Kor-Di-RS1 Genome sequencing and assembly.</title>
        <authorList>
            <person name="Kim J."/>
            <person name="Nam H.Y."/>
            <person name="Kwon M."/>
            <person name="Choi J.H."/>
            <person name="Cho S.R."/>
            <person name="Kim G.-H."/>
        </authorList>
    </citation>
    <scope>NUCLEOTIDE SEQUENCE</scope>
    <source>
        <strain evidence="1">BAW_Kor-Di-RS1</strain>
        <tissue evidence="1">Whole-body</tissue>
    </source>
</reference>
<gene>
    <name evidence="1" type="ORF">HW555_006056</name>
</gene>
<dbReference type="EMBL" id="JACKWZ010000086">
    <property type="protein sequence ID" value="KAF9416626.1"/>
    <property type="molecule type" value="Genomic_DNA"/>
</dbReference>
<dbReference type="AlphaFoldDB" id="A0A835L4V6"/>
<keyword evidence="2" id="KW-1185">Reference proteome</keyword>
<name>A0A835L4V6_SPOEX</name>
<evidence type="ECO:0000313" key="1">
    <source>
        <dbReference type="EMBL" id="KAF9416626.1"/>
    </source>
</evidence>
<protein>
    <submittedName>
        <fullName evidence="1">Uncharacterized protein</fullName>
    </submittedName>
</protein>
<accession>A0A835L4V6</accession>
<dbReference type="SUPFAM" id="SSF53850">
    <property type="entry name" value="Periplasmic binding protein-like II"/>
    <property type="match status" value="1"/>
</dbReference>
<organism evidence="1 2">
    <name type="scientific">Spodoptera exigua</name>
    <name type="common">Beet armyworm</name>
    <name type="synonym">Noctua fulgens</name>
    <dbReference type="NCBI Taxonomy" id="7107"/>
    <lineage>
        <taxon>Eukaryota</taxon>
        <taxon>Metazoa</taxon>
        <taxon>Ecdysozoa</taxon>
        <taxon>Arthropoda</taxon>
        <taxon>Hexapoda</taxon>
        <taxon>Insecta</taxon>
        <taxon>Pterygota</taxon>
        <taxon>Neoptera</taxon>
        <taxon>Endopterygota</taxon>
        <taxon>Lepidoptera</taxon>
        <taxon>Glossata</taxon>
        <taxon>Ditrysia</taxon>
        <taxon>Noctuoidea</taxon>
        <taxon>Noctuidae</taxon>
        <taxon>Amphipyrinae</taxon>
        <taxon>Spodoptera</taxon>
    </lineage>
</organism>
<dbReference type="Proteomes" id="UP000648187">
    <property type="component" value="Unassembled WGS sequence"/>
</dbReference>
<dbReference type="Gene3D" id="3.40.190.10">
    <property type="entry name" value="Periplasmic binding protein-like II"/>
    <property type="match status" value="1"/>
</dbReference>
<proteinExistence type="predicted"/>
<sequence>MDKVCVTTSVTNSICQSLSINDSRFTCQRVESRVECAQKLVNREAHVAYFSEEETLLLAQQQPTENRVIATVRDVNKLDLGFCTLRPLYLPYMRWGPTKPRVVDAAGAQYLIVVYIIK</sequence>
<comment type="caution">
    <text evidence="1">The sequence shown here is derived from an EMBL/GenBank/DDBJ whole genome shotgun (WGS) entry which is preliminary data.</text>
</comment>
<evidence type="ECO:0000313" key="2">
    <source>
        <dbReference type="Proteomes" id="UP000648187"/>
    </source>
</evidence>